<dbReference type="EMBL" id="FPKW01000004">
    <property type="protein sequence ID" value="SFZ93049.1"/>
    <property type="molecule type" value="Genomic_DNA"/>
</dbReference>
<evidence type="ECO:0000256" key="4">
    <source>
        <dbReference type="ARBA" id="ARBA00023004"/>
    </source>
</evidence>
<keyword evidence="2" id="KW-0349">Heme</keyword>
<dbReference type="RefSeq" id="WP_072408623.1">
    <property type="nucleotide sequence ID" value="NZ_FPKW01000004.1"/>
</dbReference>
<keyword evidence="1" id="KW-0813">Transport</keyword>
<accession>A0A1K2IKT2</accession>
<name>A0A1K2IKT2_9FLAO</name>
<keyword evidence="6" id="KW-1185">Reference proteome</keyword>
<reference evidence="6" key="1">
    <citation type="submission" date="2016-10" db="EMBL/GenBank/DDBJ databases">
        <authorList>
            <person name="Varghese N."/>
            <person name="Submissions S."/>
        </authorList>
    </citation>
    <scope>NUCLEOTIDE SEQUENCE [LARGE SCALE GENOMIC DNA]</scope>
    <source>
        <strain evidence="6">SUR2</strain>
    </source>
</reference>
<dbReference type="Pfam" id="PF01152">
    <property type="entry name" value="Bac_globin"/>
    <property type="match status" value="1"/>
</dbReference>
<evidence type="ECO:0000256" key="3">
    <source>
        <dbReference type="ARBA" id="ARBA00022723"/>
    </source>
</evidence>
<dbReference type="GO" id="GO:0046872">
    <property type="term" value="F:metal ion binding"/>
    <property type="evidence" value="ECO:0007669"/>
    <property type="project" value="UniProtKB-KW"/>
</dbReference>
<dbReference type="InterPro" id="IPR009050">
    <property type="entry name" value="Globin-like_sf"/>
</dbReference>
<keyword evidence="4" id="KW-0408">Iron</keyword>
<dbReference type="OrthoDB" id="25954at2"/>
<evidence type="ECO:0000313" key="5">
    <source>
        <dbReference type="EMBL" id="SFZ93049.1"/>
    </source>
</evidence>
<gene>
    <name evidence="5" type="ORF">SAMN05216324_104103</name>
</gene>
<evidence type="ECO:0000313" key="6">
    <source>
        <dbReference type="Proteomes" id="UP000182034"/>
    </source>
</evidence>
<evidence type="ECO:0000256" key="1">
    <source>
        <dbReference type="ARBA" id="ARBA00022448"/>
    </source>
</evidence>
<dbReference type="InterPro" id="IPR012292">
    <property type="entry name" value="Globin/Proto"/>
</dbReference>
<keyword evidence="3" id="KW-0479">Metal-binding</keyword>
<dbReference type="CDD" id="cd08916">
    <property type="entry name" value="TrHb3_P"/>
    <property type="match status" value="1"/>
</dbReference>
<dbReference type="Proteomes" id="UP000182034">
    <property type="component" value="Unassembled WGS sequence"/>
</dbReference>
<dbReference type="Gene3D" id="1.10.490.10">
    <property type="entry name" value="Globins"/>
    <property type="match status" value="1"/>
</dbReference>
<dbReference type="GO" id="GO:0019825">
    <property type="term" value="F:oxygen binding"/>
    <property type="evidence" value="ECO:0007669"/>
    <property type="project" value="InterPro"/>
</dbReference>
<organism evidence="5 6">
    <name type="scientific">Chryseobacterium limigenitum</name>
    <dbReference type="NCBI Taxonomy" id="1612149"/>
    <lineage>
        <taxon>Bacteria</taxon>
        <taxon>Pseudomonadati</taxon>
        <taxon>Bacteroidota</taxon>
        <taxon>Flavobacteriia</taxon>
        <taxon>Flavobacteriales</taxon>
        <taxon>Weeksellaceae</taxon>
        <taxon>Chryseobacterium group</taxon>
        <taxon>Chryseobacterium</taxon>
    </lineage>
</organism>
<dbReference type="SUPFAM" id="SSF46458">
    <property type="entry name" value="Globin-like"/>
    <property type="match status" value="1"/>
</dbReference>
<proteinExistence type="predicted"/>
<dbReference type="InterPro" id="IPR001486">
    <property type="entry name" value="Hemoglobin_trunc"/>
</dbReference>
<dbReference type="STRING" id="1612149.SAMN05216324_104103"/>
<sequence>MKSSIKNFDDIKLLVDSFYSEVQRDLLIGGIFVGAIKDWTKHLEKMYTFWQTVLLGEHTYNGSPFPPHAQMPLNGRHFERWLNIWSATIDKHFEGRIAEEAKWRAEKMARLFLIKIQSNNQK</sequence>
<protein>
    <submittedName>
        <fullName evidence="5">Hemoglobin</fullName>
    </submittedName>
</protein>
<dbReference type="AlphaFoldDB" id="A0A1K2IKT2"/>
<dbReference type="GO" id="GO:0020037">
    <property type="term" value="F:heme binding"/>
    <property type="evidence" value="ECO:0007669"/>
    <property type="project" value="InterPro"/>
</dbReference>
<evidence type="ECO:0000256" key="2">
    <source>
        <dbReference type="ARBA" id="ARBA00022617"/>
    </source>
</evidence>